<dbReference type="EMBL" id="LAZR01002945">
    <property type="protein sequence ID" value="KKN23722.1"/>
    <property type="molecule type" value="Genomic_DNA"/>
</dbReference>
<accession>A0A0F9PGU5</accession>
<dbReference type="InterPro" id="IPR035896">
    <property type="entry name" value="AN1-like_Znf"/>
</dbReference>
<reference evidence="1" key="1">
    <citation type="journal article" date="2015" name="Nature">
        <title>Complex archaea that bridge the gap between prokaryotes and eukaryotes.</title>
        <authorList>
            <person name="Spang A."/>
            <person name="Saw J.H."/>
            <person name="Jorgensen S.L."/>
            <person name="Zaremba-Niedzwiedzka K."/>
            <person name="Martijn J."/>
            <person name="Lind A.E."/>
            <person name="van Eijk R."/>
            <person name="Schleper C."/>
            <person name="Guy L."/>
            <person name="Ettema T.J."/>
        </authorList>
    </citation>
    <scope>NUCLEOTIDE SEQUENCE</scope>
</reference>
<dbReference type="SUPFAM" id="SSF118310">
    <property type="entry name" value="AN1-like Zinc finger"/>
    <property type="match status" value="1"/>
</dbReference>
<evidence type="ECO:0000313" key="1">
    <source>
        <dbReference type="EMBL" id="KKN23722.1"/>
    </source>
</evidence>
<comment type="caution">
    <text evidence="1">The sequence shown here is derived from an EMBL/GenBank/DDBJ whole genome shotgun (WGS) entry which is preliminary data.</text>
</comment>
<sequence length="141" mass="16298">MIFCKNHRLPENHICPFDLRGKTAYTEDSIIYQDALEFMGKKLTVGKIYDYVTTNQMNKAEATDLLTYFIENSTDDEIRKVSILAFKILELTSEKAFSILESNLLSEENTDVKELMIKVLTTNFPSKSKKLLTWIKESEKS</sequence>
<gene>
    <name evidence="1" type="ORF">LCGC14_0902030</name>
</gene>
<dbReference type="AlphaFoldDB" id="A0A0F9PGU5"/>
<organism evidence="1">
    <name type="scientific">marine sediment metagenome</name>
    <dbReference type="NCBI Taxonomy" id="412755"/>
    <lineage>
        <taxon>unclassified sequences</taxon>
        <taxon>metagenomes</taxon>
        <taxon>ecological metagenomes</taxon>
    </lineage>
</organism>
<dbReference type="Gene3D" id="4.10.1110.10">
    <property type="entry name" value="AN1-like Zinc finger"/>
    <property type="match status" value="1"/>
</dbReference>
<protein>
    <recommendedName>
        <fullName evidence="2">HEAT repeat domain-containing protein</fullName>
    </recommendedName>
</protein>
<evidence type="ECO:0008006" key="2">
    <source>
        <dbReference type="Google" id="ProtNLM"/>
    </source>
</evidence>
<proteinExistence type="predicted"/>
<name>A0A0F9PGU5_9ZZZZ</name>